<dbReference type="GO" id="GO:0005506">
    <property type="term" value="F:iron ion binding"/>
    <property type="evidence" value="ECO:0007669"/>
    <property type="project" value="InterPro"/>
</dbReference>
<evidence type="ECO:0000256" key="2">
    <source>
        <dbReference type="ARBA" id="ARBA00010617"/>
    </source>
</evidence>
<evidence type="ECO:0000256" key="5">
    <source>
        <dbReference type="ARBA" id="ARBA00022723"/>
    </source>
</evidence>
<dbReference type="OMA" id="PRSCVMK"/>
<dbReference type="PANTHER" id="PTHR24302">
    <property type="entry name" value="CYTOCHROME P450 FAMILY 3"/>
    <property type="match status" value="1"/>
</dbReference>
<dbReference type="InterPro" id="IPR036396">
    <property type="entry name" value="Cyt_P450_sf"/>
</dbReference>
<evidence type="ECO:0000256" key="7">
    <source>
        <dbReference type="ARBA" id="ARBA00023004"/>
    </source>
</evidence>
<evidence type="ECO:0000256" key="3">
    <source>
        <dbReference type="ARBA" id="ARBA00012109"/>
    </source>
</evidence>
<keyword evidence="8" id="KW-0503">Monooxygenase</keyword>
<keyword evidence="6" id="KW-0560">Oxidoreductase</keyword>
<keyword evidence="10" id="KW-0472">Membrane</keyword>
<protein>
    <recommendedName>
        <fullName evidence="3">unspecific monooxygenase</fullName>
        <ecNumber evidence="3">1.14.14.1</ecNumber>
    </recommendedName>
</protein>
<proteinExistence type="inferred from homology"/>
<dbReference type="PRINTS" id="PR00385">
    <property type="entry name" value="P450"/>
</dbReference>
<name>A0A674MKG9_TAKRU</name>
<keyword evidence="7 9" id="KW-0408">Iron</keyword>
<keyword evidence="12" id="KW-1185">Reference proteome</keyword>
<dbReference type="PANTHER" id="PTHR24302:SF15">
    <property type="entry name" value="FATTY-ACID PEROXYGENASE"/>
    <property type="match status" value="1"/>
</dbReference>
<keyword evidence="4 9" id="KW-0349">Heme</keyword>
<feature type="transmembrane region" description="Helical" evidence="10">
    <location>
        <begin position="12"/>
        <end position="34"/>
    </location>
</feature>
<dbReference type="PRINTS" id="PR00463">
    <property type="entry name" value="EP450I"/>
</dbReference>
<evidence type="ECO:0000256" key="8">
    <source>
        <dbReference type="ARBA" id="ARBA00023033"/>
    </source>
</evidence>
<dbReference type="InterPro" id="IPR050705">
    <property type="entry name" value="Cytochrome_P450_3A"/>
</dbReference>
<organism evidence="11 12">
    <name type="scientific">Takifugu rubripes</name>
    <name type="common">Japanese pufferfish</name>
    <name type="synonym">Fugu rubripes</name>
    <dbReference type="NCBI Taxonomy" id="31033"/>
    <lineage>
        <taxon>Eukaryota</taxon>
        <taxon>Metazoa</taxon>
        <taxon>Chordata</taxon>
        <taxon>Craniata</taxon>
        <taxon>Vertebrata</taxon>
        <taxon>Euteleostomi</taxon>
        <taxon>Actinopterygii</taxon>
        <taxon>Neopterygii</taxon>
        <taxon>Teleostei</taxon>
        <taxon>Neoteleostei</taxon>
        <taxon>Acanthomorphata</taxon>
        <taxon>Eupercaria</taxon>
        <taxon>Tetraodontiformes</taxon>
        <taxon>Tetradontoidea</taxon>
        <taxon>Tetraodontidae</taxon>
        <taxon>Takifugu</taxon>
    </lineage>
</organism>
<keyword evidence="5 9" id="KW-0479">Metal-binding</keyword>
<dbReference type="GeneTree" id="ENSGT00950000182958"/>
<evidence type="ECO:0000313" key="11">
    <source>
        <dbReference type="Ensembl" id="ENSTRUP00000061623.1"/>
    </source>
</evidence>
<evidence type="ECO:0000256" key="4">
    <source>
        <dbReference type="ARBA" id="ARBA00022617"/>
    </source>
</evidence>
<sequence length="485" mass="55249">KMNFLPDFFLNTWTLLILVIVLSTTYGCAPYVLFKRVGIRGPTPWPFIGTYLQYKTGLLDFYTECSLMIISSDRHLTCELQLTAWCCVTRLYEGRIPVMFIVDTAMIKTVFVKEGYSVFLNRKSIGPNGILSTGLPFLRDDNWKRVHKIVSPAFSSGRMKDVCKDIRKLKMKKSDIFPSSLQNDLTLYISFAIFFSIDIESLNNPSSPFLHYLQEMPELTVFRFVSAIFPFLTPLMDKMNITVNSSEALQFFISVIKKIKEERKNNPKDRVDFMQLMLNAQNEANEIPINGLSDEEIMVQALIFALVGNGNMAYLVAFTAYNLAVHPKTQTRLQAEIDRTFPGKCLITYEELLQLKYLDMVVTETSRLYPLGNRIERVAKSTVEVSGVIIPEGVAVAVPIYTLHRDPTVWPDPDSFKPERFSKDNRDNIDPYGLLTFGAGPRSCTGTRMSMLVVKLTLVEILQHFSFVACKETMVRSDFCPLSTF</sequence>
<reference evidence="11" key="3">
    <citation type="submission" date="2025-09" db="UniProtKB">
        <authorList>
            <consortium name="Ensembl"/>
        </authorList>
    </citation>
    <scope>IDENTIFICATION</scope>
</reference>
<dbReference type="EC" id="1.14.14.1" evidence="3"/>
<comment type="cofactor">
    <cofactor evidence="1 9">
        <name>heme</name>
        <dbReference type="ChEBI" id="CHEBI:30413"/>
    </cofactor>
</comment>
<accession>A0A674MKG9</accession>
<dbReference type="InterPro" id="IPR002401">
    <property type="entry name" value="Cyt_P450_E_grp-I"/>
</dbReference>
<dbReference type="Pfam" id="PF00067">
    <property type="entry name" value="p450"/>
    <property type="match status" value="1"/>
</dbReference>
<reference evidence="11" key="2">
    <citation type="submission" date="2025-08" db="UniProtKB">
        <authorList>
            <consortium name="Ensembl"/>
        </authorList>
    </citation>
    <scope>IDENTIFICATION</scope>
</reference>
<dbReference type="Ensembl" id="ENSTRUT00000065511.1">
    <property type="protein sequence ID" value="ENSTRUP00000061623.1"/>
    <property type="gene ID" value="ENSTRUG00000031525.1"/>
</dbReference>
<dbReference type="Proteomes" id="UP000005226">
    <property type="component" value="Chromosome 3"/>
</dbReference>
<dbReference type="AlphaFoldDB" id="A0A674MKG9"/>
<evidence type="ECO:0000256" key="1">
    <source>
        <dbReference type="ARBA" id="ARBA00001971"/>
    </source>
</evidence>
<keyword evidence="10" id="KW-0812">Transmembrane</keyword>
<evidence type="ECO:0000256" key="9">
    <source>
        <dbReference type="PIRSR" id="PIRSR602401-1"/>
    </source>
</evidence>
<dbReference type="InParanoid" id="A0A674MKG9"/>
<reference evidence="11 12" key="1">
    <citation type="journal article" date="2011" name="Genome Biol. Evol.">
        <title>Integration of the genetic map and genome assembly of fugu facilitates insights into distinct features of genome evolution in teleosts and mammals.</title>
        <authorList>
            <person name="Kai W."/>
            <person name="Kikuchi K."/>
            <person name="Tohari S."/>
            <person name="Chew A.K."/>
            <person name="Tay A."/>
            <person name="Fujiwara A."/>
            <person name="Hosoya S."/>
            <person name="Suetake H."/>
            <person name="Naruse K."/>
            <person name="Brenner S."/>
            <person name="Suzuki Y."/>
            <person name="Venkatesh B."/>
        </authorList>
    </citation>
    <scope>NUCLEOTIDE SEQUENCE [LARGE SCALE GENOMIC DNA]</scope>
</reference>
<evidence type="ECO:0000256" key="6">
    <source>
        <dbReference type="ARBA" id="ARBA00023002"/>
    </source>
</evidence>
<evidence type="ECO:0000256" key="10">
    <source>
        <dbReference type="SAM" id="Phobius"/>
    </source>
</evidence>
<dbReference type="Gene3D" id="1.10.630.10">
    <property type="entry name" value="Cytochrome P450"/>
    <property type="match status" value="1"/>
</dbReference>
<dbReference type="GO" id="GO:0008395">
    <property type="term" value="F:steroid hydroxylase activity"/>
    <property type="evidence" value="ECO:0007669"/>
    <property type="project" value="TreeGrafter"/>
</dbReference>
<dbReference type="SUPFAM" id="SSF48264">
    <property type="entry name" value="Cytochrome P450"/>
    <property type="match status" value="1"/>
</dbReference>
<evidence type="ECO:0000313" key="12">
    <source>
        <dbReference type="Proteomes" id="UP000005226"/>
    </source>
</evidence>
<dbReference type="FunFam" id="1.10.630.10:FF:000182">
    <property type="entry name" value="Cytochrome P450 3A4"/>
    <property type="match status" value="1"/>
</dbReference>
<dbReference type="GO" id="GO:0016712">
    <property type="term" value="F:oxidoreductase activity, acting on paired donors, with incorporation or reduction of molecular oxygen, reduced flavin or flavoprotein as one donor, and incorporation of one atom of oxygen"/>
    <property type="evidence" value="ECO:0007669"/>
    <property type="project" value="UniProtKB-EC"/>
</dbReference>
<comment type="similarity">
    <text evidence="2">Belongs to the cytochrome P450 family.</text>
</comment>
<dbReference type="InterPro" id="IPR001128">
    <property type="entry name" value="Cyt_P450"/>
</dbReference>
<dbReference type="GO" id="GO:0020037">
    <property type="term" value="F:heme binding"/>
    <property type="evidence" value="ECO:0007669"/>
    <property type="project" value="InterPro"/>
</dbReference>
<feature type="binding site" description="axial binding residue" evidence="9">
    <location>
        <position position="444"/>
    </location>
    <ligand>
        <name>heme</name>
        <dbReference type="ChEBI" id="CHEBI:30413"/>
    </ligand>
    <ligandPart>
        <name>Fe</name>
        <dbReference type="ChEBI" id="CHEBI:18248"/>
    </ligandPart>
</feature>
<keyword evidence="10" id="KW-1133">Transmembrane helix</keyword>